<protein>
    <recommendedName>
        <fullName evidence="3">P-loop containing nucleoside triphosphate hydrolase protein</fullName>
    </recommendedName>
</protein>
<dbReference type="AlphaFoldDB" id="A0AAV9DU90"/>
<dbReference type="PANTHER" id="PTHR37807:SF3">
    <property type="entry name" value="OS07G0160300 PROTEIN"/>
    <property type="match status" value="1"/>
</dbReference>
<keyword evidence="2" id="KW-1185">Reference proteome</keyword>
<evidence type="ECO:0000313" key="2">
    <source>
        <dbReference type="Proteomes" id="UP001180020"/>
    </source>
</evidence>
<reference evidence="1" key="1">
    <citation type="journal article" date="2023" name="Nat. Commun.">
        <title>Diploid and tetraploid genomes of Acorus and the evolution of monocots.</title>
        <authorList>
            <person name="Ma L."/>
            <person name="Liu K.W."/>
            <person name="Li Z."/>
            <person name="Hsiao Y.Y."/>
            <person name="Qi Y."/>
            <person name="Fu T."/>
            <person name="Tang G.D."/>
            <person name="Zhang D."/>
            <person name="Sun W.H."/>
            <person name="Liu D.K."/>
            <person name="Li Y."/>
            <person name="Chen G.Z."/>
            <person name="Liu X.D."/>
            <person name="Liao X.Y."/>
            <person name="Jiang Y.T."/>
            <person name="Yu X."/>
            <person name="Hao Y."/>
            <person name="Huang J."/>
            <person name="Zhao X.W."/>
            <person name="Ke S."/>
            <person name="Chen Y.Y."/>
            <person name="Wu W.L."/>
            <person name="Hsu J.L."/>
            <person name="Lin Y.F."/>
            <person name="Huang M.D."/>
            <person name="Li C.Y."/>
            <person name="Huang L."/>
            <person name="Wang Z.W."/>
            <person name="Zhao X."/>
            <person name="Zhong W.Y."/>
            <person name="Peng D.H."/>
            <person name="Ahmad S."/>
            <person name="Lan S."/>
            <person name="Zhang J.S."/>
            <person name="Tsai W.C."/>
            <person name="Van de Peer Y."/>
            <person name="Liu Z.J."/>
        </authorList>
    </citation>
    <scope>NUCLEOTIDE SEQUENCE</scope>
    <source>
        <strain evidence="1">CP</strain>
    </source>
</reference>
<dbReference type="PANTHER" id="PTHR37807">
    <property type="entry name" value="OS07G0160300 PROTEIN"/>
    <property type="match status" value="1"/>
</dbReference>
<sequence>MDQSQPLLVAMKGHPGTGKSTLARAISSSLHYPLLDKDDIRDSTDAVQRSLPPDLAHSLLNDLSYSALSRLAETQLGLGLPGVVVDSPLSNRARLDDLLRVARVHRARVAVVECRPGDEAEWRRRLEARGEGGGEGRRGWHKPKNWEELRRLVEGYGGRADYDKGDVPWLVVDTTARGGEVEVVAAEVVGFLRGVVGGEHD</sequence>
<evidence type="ECO:0008006" key="3">
    <source>
        <dbReference type="Google" id="ProtNLM"/>
    </source>
</evidence>
<comment type="caution">
    <text evidence="1">The sequence shown here is derived from an EMBL/GenBank/DDBJ whole genome shotgun (WGS) entry which is preliminary data.</text>
</comment>
<organism evidence="1 2">
    <name type="scientific">Acorus calamus</name>
    <name type="common">Sweet flag</name>
    <dbReference type="NCBI Taxonomy" id="4465"/>
    <lineage>
        <taxon>Eukaryota</taxon>
        <taxon>Viridiplantae</taxon>
        <taxon>Streptophyta</taxon>
        <taxon>Embryophyta</taxon>
        <taxon>Tracheophyta</taxon>
        <taxon>Spermatophyta</taxon>
        <taxon>Magnoliopsida</taxon>
        <taxon>Liliopsida</taxon>
        <taxon>Acoraceae</taxon>
        <taxon>Acorus</taxon>
    </lineage>
</organism>
<dbReference type="InterPro" id="IPR027417">
    <property type="entry name" value="P-loop_NTPase"/>
</dbReference>
<accession>A0AAV9DU90</accession>
<dbReference type="EMBL" id="JAUJYO010000011">
    <property type="protein sequence ID" value="KAK1304529.1"/>
    <property type="molecule type" value="Genomic_DNA"/>
</dbReference>
<evidence type="ECO:0000313" key="1">
    <source>
        <dbReference type="EMBL" id="KAK1304529.1"/>
    </source>
</evidence>
<dbReference type="Pfam" id="PF13671">
    <property type="entry name" value="AAA_33"/>
    <property type="match status" value="1"/>
</dbReference>
<gene>
    <name evidence="1" type="ORF">QJS10_CPB11g01475</name>
</gene>
<proteinExistence type="predicted"/>
<dbReference type="SUPFAM" id="SSF52540">
    <property type="entry name" value="P-loop containing nucleoside triphosphate hydrolases"/>
    <property type="match status" value="1"/>
</dbReference>
<dbReference type="Gene3D" id="3.40.50.300">
    <property type="entry name" value="P-loop containing nucleotide triphosphate hydrolases"/>
    <property type="match status" value="1"/>
</dbReference>
<reference evidence="1" key="2">
    <citation type="submission" date="2023-06" db="EMBL/GenBank/DDBJ databases">
        <authorList>
            <person name="Ma L."/>
            <person name="Liu K.-W."/>
            <person name="Li Z."/>
            <person name="Hsiao Y.-Y."/>
            <person name="Qi Y."/>
            <person name="Fu T."/>
            <person name="Tang G."/>
            <person name="Zhang D."/>
            <person name="Sun W.-H."/>
            <person name="Liu D.-K."/>
            <person name="Li Y."/>
            <person name="Chen G.-Z."/>
            <person name="Liu X.-D."/>
            <person name="Liao X.-Y."/>
            <person name="Jiang Y.-T."/>
            <person name="Yu X."/>
            <person name="Hao Y."/>
            <person name="Huang J."/>
            <person name="Zhao X.-W."/>
            <person name="Ke S."/>
            <person name="Chen Y.-Y."/>
            <person name="Wu W.-L."/>
            <person name="Hsu J.-L."/>
            <person name="Lin Y.-F."/>
            <person name="Huang M.-D."/>
            <person name="Li C.-Y."/>
            <person name="Huang L."/>
            <person name="Wang Z.-W."/>
            <person name="Zhao X."/>
            <person name="Zhong W.-Y."/>
            <person name="Peng D.-H."/>
            <person name="Ahmad S."/>
            <person name="Lan S."/>
            <person name="Zhang J.-S."/>
            <person name="Tsai W.-C."/>
            <person name="Van De Peer Y."/>
            <person name="Liu Z.-J."/>
        </authorList>
    </citation>
    <scope>NUCLEOTIDE SEQUENCE</scope>
    <source>
        <strain evidence="1">CP</strain>
        <tissue evidence="1">Leaves</tissue>
    </source>
</reference>
<dbReference type="Proteomes" id="UP001180020">
    <property type="component" value="Unassembled WGS sequence"/>
</dbReference>
<name>A0AAV9DU90_ACOCL</name>